<feature type="active site" description="Charge relay system" evidence="5 6">
    <location>
        <position position="372"/>
    </location>
</feature>
<dbReference type="GO" id="GO:0006508">
    <property type="term" value="P:proteolysis"/>
    <property type="evidence" value="ECO:0007669"/>
    <property type="project" value="UniProtKB-KW"/>
</dbReference>
<name>A0A9D2HIY4_9FIRM</name>
<feature type="active site" description="Charge relay system" evidence="5 6">
    <location>
        <position position="152"/>
    </location>
</feature>
<accession>A0A9D2HIY4</accession>
<dbReference type="InterPro" id="IPR034204">
    <property type="entry name" value="PfSUB1-like_cat_dom"/>
</dbReference>
<dbReference type="Pfam" id="PF00082">
    <property type="entry name" value="Peptidase_S8"/>
    <property type="match status" value="1"/>
</dbReference>
<dbReference type="InterPro" id="IPR015500">
    <property type="entry name" value="Peptidase_S8_subtilisin-rel"/>
</dbReference>
<keyword evidence="2 6" id="KW-0645">Protease</keyword>
<comment type="caution">
    <text evidence="9">The sequence shown here is derived from an EMBL/GenBank/DDBJ whole genome shotgun (WGS) entry which is preliminary data.</text>
</comment>
<dbReference type="InterPro" id="IPR000209">
    <property type="entry name" value="Peptidase_S8/S53_dom"/>
</dbReference>
<keyword evidence="4 6" id="KW-0720">Serine protease</keyword>
<dbReference type="InterPro" id="IPR022398">
    <property type="entry name" value="Peptidase_S8_His-AS"/>
</dbReference>
<organism evidence="9 10">
    <name type="scientific">Candidatus Lachnoclostridium stercoravium</name>
    <dbReference type="NCBI Taxonomy" id="2838633"/>
    <lineage>
        <taxon>Bacteria</taxon>
        <taxon>Bacillati</taxon>
        <taxon>Bacillota</taxon>
        <taxon>Clostridia</taxon>
        <taxon>Lachnospirales</taxon>
        <taxon>Lachnospiraceae</taxon>
    </lineage>
</organism>
<evidence type="ECO:0000256" key="4">
    <source>
        <dbReference type="ARBA" id="ARBA00022825"/>
    </source>
</evidence>
<reference evidence="9" key="2">
    <citation type="submission" date="2021-04" db="EMBL/GenBank/DDBJ databases">
        <authorList>
            <person name="Gilroy R."/>
        </authorList>
    </citation>
    <scope>NUCLEOTIDE SEQUENCE</scope>
    <source>
        <strain evidence="9">CHK178-16964</strain>
    </source>
</reference>
<evidence type="ECO:0000256" key="2">
    <source>
        <dbReference type="ARBA" id="ARBA00022670"/>
    </source>
</evidence>
<evidence type="ECO:0000313" key="9">
    <source>
        <dbReference type="EMBL" id="HJA72450.1"/>
    </source>
</evidence>
<keyword evidence="3 6" id="KW-0378">Hydrolase</keyword>
<feature type="active site" description="Charge relay system" evidence="5 6">
    <location>
        <position position="209"/>
    </location>
</feature>
<dbReference type="PROSITE" id="PS51892">
    <property type="entry name" value="SUBTILASE"/>
    <property type="match status" value="1"/>
</dbReference>
<dbReference type="PROSITE" id="PS00137">
    <property type="entry name" value="SUBTILASE_HIS"/>
    <property type="match status" value="1"/>
</dbReference>
<reference evidence="9" key="1">
    <citation type="journal article" date="2021" name="PeerJ">
        <title>Extensive microbial diversity within the chicken gut microbiome revealed by metagenomics and culture.</title>
        <authorList>
            <person name="Gilroy R."/>
            <person name="Ravi A."/>
            <person name="Getino M."/>
            <person name="Pursley I."/>
            <person name="Horton D.L."/>
            <person name="Alikhan N.F."/>
            <person name="Baker D."/>
            <person name="Gharbi K."/>
            <person name="Hall N."/>
            <person name="Watson M."/>
            <person name="Adriaenssens E.M."/>
            <person name="Foster-Nyarko E."/>
            <person name="Jarju S."/>
            <person name="Secka A."/>
            <person name="Antonio M."/>
            <person name="Oren A."/>
            <person name="Chaudhuri R.R."/>
            <person name="La Ragione R."/>
            <person name="Hildebrand F."/>
            <person name="Pallen M.J."/>
        </authorList>
    </citation>
    <scope>NUCLEOTIDE SEQUENCE</scope>
    <source>
        <strain evidence="9">CHK178-16964</strain>
    </source>
</reference>
<dbReference type="CDD" id="cd07473">
    <property type="entry name" value="Peptidases_S8_Subtilisin_like"/>
    <property type="match status" value="1"/>
</dbReference>
<evidence type="ECO:0000313" key="10">
    <source>
        <dbReference type="Proteomes" id="UP000823900"/>
    </source>
</evidence>
<dbReference type="SUPFAM" id="SSF52743">
    <property type="entry name" value="Subtilisin-like"/>
    <property type="match status" value="1"/>
</dbReference>
<dbReference type="PROSITE" id="PS00138">
    <property type="entry name" value="SUBTILASE_SER"/>
    <property type="match status" value="1"/>
</dbReference>
<dbReference type="InterPro" id="IPR051048">
    <property type="entry name" value="Peptidase_S8/S53_subtilisin"/>
</dbReference>
<dbReference type="Gene3D" id="3.40.50.200">
    <property type="entry name" value="Peptidase S8/S53 domain"/>
    <property type="match status" value="1"/>
</dbReference>
<evidence type="ECO:0000256" key="6">
    <source>
        <dbReference type="PROSITE-ProRule" id="PRU01240"/>
    </source>
</evidence>
<evidence type="ECO:0000259" key="8">
    <source>
        <dbReference type="Pfam" id="PF00082"/>
    </source>
</evidence>
<sequence>MHKRKTLSILTLSSIILAGISFSVFYHTTESLSAFYTYEAKSDDQAFHAFEIGPGVENLAPADSYSLYQWGLKNDGDLMMVEIRRRFDDISDHYRNVPDPSGLIGLPRHNGPDTYESVTTTSVEGIDINILPAWDLYAQAASKREVIIAVVDTGIDITHPDLMGSIWVNSDEIPGDGIDNDGNGYIDDVCGWNFFNNSNQVYVGAEDDHGTHVAGTIAAAKGNGGVVGITDNSYVKIMPVKALGTNSGMGTPEMIMSAIRYAEANGASICNLSSGTLAAYPELNQVIAESNMLFVVAAGNGDSNDIGYSLEDHPVYPAALPYDNIISVANLMFDGTLSESSNFGPISVDIAAPGSFIVSTVPNGYAIMSGTSMAAPMVTGVAAMLYSSHPGWTVLDVKNAILNTARKLDSLNGSILTGGIVDAAAAMQWQK</sequence>
<evidence type="ECO:0000256" key="5">
    <source>
        <dbReference type="PIRSR" id="PIRSR615500-1"/>
    </source>
</evidence>
<evidence type="ECO:0000256" key="3">
    <source>
        <dbReference type="ARBA" id="ARBA00022801"/>
    </source>
</evidence>
<dbReference type="PROSITE" id="PS00136">
    <property type="entry name" value="SUBTILASE_ASP"/>
    <property type="match status" value="1"/>
</dbReference>
<dbReference type="Proteomes" id="UP000823900">
    <property type="component" value="Unassembled WGS sequence"/>
</dbReference>
<protein>
    <submittedName>
        <fullName evidence="9">S8 family serine peptidase</fullName>
    </submittedName>
</protein>
<dbReference type="InterPro" id="IPR023828">
    <property type="entry name" value="Peptidase_S8_Ser-AS"/>
</dbReference>
<dbReference type="PRINTS" id="PR00723">
    <property type="entry name" value="SUBTILISIN"/>
</dbReference>
<comment type="similarity">
    <text evidence="1 6 7">Belongs to the peptidase S8 family.</text>
</comment>
<dbReference type="InterPro" id="IPR023827">
    <property type="entry name" value="Peptidase_S8_Asp-AS"/>
</dbReference>
<gene>
    <name evidence="9" type="ORF">IAA07_12910</name>
</gene>
<dbReference type="GO" id="GO:0004252">
    <property type="term" value="F:serine-type endopeptidase activity"/>
    <property type="evidence" value="ECO:0007669"/>
    <property type="project" value="UniProtKB-UniRule"/>
</dbReference>
<feature type="domain" description="Peptidase S8/S53" evidence="8">
    <location>
        <begin position="144"/>
        <end position="408"/>
    </location>
</feature>
<dbReference type="EMBL" id="DWZA01000105">
    <property type="protein sequence ID" value="HJA72450.1"/>
    <property type="molecule type" value="Genomic_DNA"/>
</dbReference>
<dbReference type="AlphaFoldDB" id="A0A9D2HIY4"/>
<evidence type="ECO:0000256" key="1">
    <source>
        <dbReference type="ARBA" id="ARBA00011073"/>
    </source>
</evidence>
<dbReference type="InterPro" id="IPR036852">
    <property type="entry name" value="Peptidase_S8/S53_dom_sf"/>
</dbReference>
<dbReference type="PANTHER" id="PTHR43399:SF4">
    <property type="entry name" value="CELL WALL-ASSOCIATED PROTEASE"/>
    <property type="match status" value="1"/>
</dbReference>
<dbReference type="PANTHER" id="PTHR43399">
    <property type="entry name" value="SUBTILISIN-RELATED"/>
    <property type="match status" value="1"/>
</dbReference>
<proteinExistence type="inferred from homology"/>
<evidence type="ECO:0000256" key="7">
    <source>
        <dbReference type="RuleBase" id="RU003355"/>
    </source>
</evidence>